<organism evidence="5 6">
    <name type="scientific">Lottia gigantea</name>
    <name type="common">Giant owl limpet</name>
    <dbReference type="NCBI Taxonomy" id="225164"/>
    <lineage>
        <taxon>Eukaryota</taxon>
        <taxon>Metazoa</taxon>
        <taxon>Spiralia</taxon>
        <taxon>Lophotrochozoa</taxon>
        <taxon>Mollusca</taxon>
        <taxon>Gastropoda</taxon>
        <taxon>Patellogastropoda</taxon>
        <taxon>Lottioidea</taxon>
        <taxon>Lottiidae</taxon>
        <taxon>Lottia</taxon>
    </lineage>
</organism>
<dbReference type="Gene3D" id="1.25.10.10">
    <property type="entry name" value="Leucine-rich Repeat Variant"/>
    <property type="match status" value="1"/>
</dbReference>
<reference evidence="5 6" key="1">
    <citation type="journal article" date="2013" name="Nature">
        <title>Insights into bilaterian evolution from three spiralian genomes.</title>
        <authorList>
            <person name="Simakov O."/>
            <person name="Marletaz F."/>
            <person name="Cho S.J."/>
            <person name="Edsinger-Gonzales E."/>
            <person name="Havlak P."/>
            <person name="Hellsten U."/>
            <person name="Kuo D.H."/>
            <person name="Larsson T."/>
            <person name="Lv J."/>
            <person name="Arendt D."/>
            <person name="Savage R."/>
            <person name="Osoegawa K."/>
            <person name="de Jong P."/>
            <person name="Grimwood J."/>
            <person name="Chapman J.A."/>
            <person name="Shapiro H."/>
            <person name="Aerts A."/>
            <person name="Otillar R.P."/>
            <person name="Terry A.Y."/>
            <person name="Boore J.L."/>
            <person name="Grigoriev I.V."/>
            <person name="Lindberg D.R."/>
            <person name="Seaver E.C."/>
            <person name="Weisblat D.A."/>
            <person name="Putnam N.H."/>
            <person name="Rokhsar D.S."/>
        </authorList>
    </citation>
    <scope>NUCLEOTIDE SEQUENCE [LARGE SCALE GENOMIC DNA]</scope>
</reference>
<dbReference type="GeneID" id="20239438"/>
<dbReference type="GO" id="GO:0009306">
    <property type="term" value="P:protein secretion"/>
    <property type="evidence" value="ECO:0007669"/>
    <property type="project" value="TreeGrafter"/>
</dbReference>
<dbReference type="InterPro" id="IPR039600">
    <property type="entry name" value="TANGO6/Rtp1"/>
</dbReference>
<dbReference type="PROSITE" id="PS50077">
    <property type="entry name" value="HEAT_REPEAT"/>
    <property type="match status" value="1"/>
</dbReference>
<dbReference type="PANTHER" id="PTHR20959">
    <property type="entry name" value="TRANSPORT AND GOLGI ORGANIZATION PROTEIN 6 FAMILY MEMBER"/>
    <property type="match status" value="1"/>
</dbReference>
<evidence type="ECO:0000259" key="3">
    <source>
        <dbReference type="Pfam" id="PF10363"/>
    </source>
</evidence>
<gene>
    <name evidence="5" type="ORF">LOTGIDRAFT_163518</name>
</gene>
<dbReference type="InterPro" id="IPR011989">
    <property type="entry name" value="ARM-like"/>
</dbReference>
<evidence type="ECO:0000313" key="6">
    <source>
        <dbReference type="Proteomes" id="UP000030746"/>
    </source>
</evidence>
<evidence type="ECO:0008006" key="7">
    <source>
        <dbReference type="Google" id="ProtNLM"/>
    </source>
</evidence>
<sequence>MTLIVILIKVKCQELLITYFKSVDRQEALDGLIGLSYGWIKPGTDQSLNQHVEFVTEENGSVKLITSNNIQDDHWNEDSNNRIECLKNLLKSLQSDGLAGDFFVFLLKKLTDIIRQETGSVTVNQNEEQVKEEELLIEIEKKTLGKLDSFNQRLIILNLIAVLSETLDSSCFQSHQQILEFVKATLERGVEICKHTEDDIFTLFESETMTMAIGLLTALMSDSNQKFTEEDKSKMEELVPLLNELAVNHPSDEIQEMATDIKIAIATRGIVISEISKSKRENKVPSDEVKEKLKETKPLIEVLSETPPMASGLSETTRSNINNVTKPDLISNIDQKSVENIFIDSDSKLKEVFEELCHPEIPIRGHALLTLTKLIESQDKDIVKYQDTVLNILEQNLGHADTYLYLPSVNGMVAMANILPDKVVPRLATEFSKITGQKTSLQSEHKIKVGEALVKTSRVLGDMLPKYKNILLPAVLCGVKDTDPLIRASSLSNLTELSQLLHFSIGSHIHEIISCCGSILKSDVNDEARKAAALVFTHLLQGTGRDSFQILGTALKDLYRLLKSVYITESNDIVKTHITLALNELDQIMKEFLFPKQTLTKKIQVLSAD</sequence>
<dbReference type="HOGENOM" id="CLU_006971_1_1_1"/>
<keyword evidence="6" id="KW-1185">Reference proteome</keyword>
<name>V4A2T4_LOTGI</name>
<dbReference type="InterPro" id="IPR057407">
    <property type="entry name" value="HEAT_TANGO6"/>
</dbReference>
<dbReference type="Proteomes" id="UP000030746">
    <property type="component" value="Unassembled WGS sequence"/>
</dbReference>
<accession>V4A2T4</accession>
<evidence type="ECO:0000256" key="1">
    <source>
        <dbReference type="ARBA" id="ARBA00005724"/>
    </source>
</evidence>
<evidence type="ECO:0000256" key="2">
    <source>
        <dbReference type="PROSITE-ProRule" id="PRU00103"/>
    </source>
</evidence>
<dbReference type="PANTHER" id="PTHR20959:SF1">
    <property type="entry name" value="TRANSPORT AND GOLGI ORGANIZATION PROTEIN 6 HOMOLOG"/>
    <property type="match status" value="1"/>
</dbReference>
<dbReference type="InterPro" id="IPR019451">
    <property type="entry name" value="Rtp1_C1"/>
</dbReference>
<feature type="domain" description="TANGO6 HEAT repeat" evidence="4">
    <location>
        <begin position="7"/>
        <end position="95"/>
    </location>
</feature>
<dbReference type="AlphaFoldDB" id="V4A2T4"/>
<comment type="similarity">
    <text evidence="1">Belongs to the Tango6 family.</text>
</comment>
<dbReference type="EMBL" id="KB202284">
    <property type="protein sequence ID" value="ESO91002.1"/>
    <property type="molecule type" value="Genomic_DNA"/>
</dbReference>
<dbReference type="InterPro" id="IPR021133">
    <property type="entry name" value="HEAT_type_2"/>
</dbReference>
<dbReference type="SUPFAM" id="SSF48371">
    <property type="entry name" value="ARM repeat"/>
    <property type="match status" value="1"/>
</dbReference>
<proteinExistence type="inferred from homology"/>
<dbReference type="InterPro" id="IPR016024">
    <property type="entry name" value="ARM-type_fold"/>
</dbReference>
<dbReference type="RefSeq" id="XP_009058273.1">
    <property type="nucleotide sequence ID" value="XM_009060025.1"/>
</dbReference>
<feature type="repeat" description="HEAT" evidence="2">
    <location>
        <begin position="471"/>
        <end position="501"/>
    </location>
</feature>
<dbReference type="KEGG" id="lgi:LOTGIDRAFT_163518"/>
<dbReference type="OMA" id="LXEEDED"/>
<dbReference type="CTD" id="20239438"/>
<dbReference type="OrthoDB" id="39591at2759"/>
<protein>
    <recommendedName>
        <fullName evidence="7">RNA polymerase II assembly factor Rtp1 C-terminal domain-containing protein</fullName>
    </recommendedName>
</protein>
<feature type="domain" description="RNA polymerase II assembly factor Rtp1 C-terminal" evidence="3">
    <location>
        <begin position="349"/>
        <end position="463"/>
    </location>
</feature>
<dbReference type="Pfam" id="PF23565">
    <property type="entry name" value="ARM_TANGO6"/>
    <property type="match status" value="1"/>
</dbReference>
<evidence type="ECO:0000259" key="4">
    <source>
        <dbReference type="Pfam" id="PF23565"/>
    </source>
</evidence>
<evidence type="ECO:0000313" key="5">
    <source>
        <dbReference type="EMBL" id="ESO91002.1"/>
    </source>
</evidence>
<dbReference type="Pfam" id="PF10363">
    <property type="entry name" value="RTP1_C1"/>
    <property type="match status" value="1"/>
</dbReference>